<protein>
    <submittedName>
        <fullName evidence="1">Uncharacterized protein</fullName>
    </submittedName>
</protein>
<dbReference type="Pfam" id="PF20536">
    <property type="entry name" value="DUF6751"/>
    <property type="match status" value="1"/>
</dbReference>
<proteinExistence type="predicted"/>
<dbReference type="RefSeq" id="WP_009531029.1">
    <property type="nucleotide sequence ID" value="NZ_ALNK01000021.1"/>
</dbReference>
<dbReference type="AlphaFoldDB" id="J4WAB4"/>
<evidence type="ECO:0000313" key="2">
    <source>
        <dbReference type="Proteomes" id="UP000005244"/>
    </source>
</evidence>
<reference evidence="1 2" key="1">
    <citation type="submission" date="2012-07" db="EMBL/GenBank/DDBJ databases">
        <authorList>
            <person name="Durkin A.S."/>
            <person name="McCorrison J."/>
            <person name="Torralba M."/>
            <person name="Gillis M."/>
            <person name="Methe B."/>
            <person name="Sutton G."/>
            <person name="Nelson K.E."/>
        </authorList>
    </citation>
    <scope>NUCLEOTIDE SEQUENCE [LARGE SCALE GENOMIC DNA]</scope>
    <source>
        <strain evidence="1 2">OBRC8</strain>
    </source>
</reference>
<sequence length="135" mass="15754">MFLNSDITIYNKVYDEDKGYDIYQRTVIKGVHFEDSKGANVIKSGLENADRAWVYVPFKADMSRQYISPIEFKKLDDKSKYFTFEKGDRLIKGNIDFEPTTEKSIDENFDAFTITSVDIFDFGSEKMRHFELGAR</sequence>
<comment type="caution">
    <text evidence="1">The sequence shown here is derived from an EMBL/GenBank/DDBJ whole genome shotgun (WGS) entry which is preliminary data.</text>
</comment>
<keyword evidence="2" id="KW-1185">Reference proteome</keyword>
<dbReference type="EMBL" id="ALNK01000021">
    <property type="protein sequence ID" value="EJU22581.1"/>
    <property type="molecule type" value="Genomic_DNA"/>
</dbReference>
<accession>J4WAB4</accession>
<evidence type="ECO:0000313" key="1">
    <source>
        <dbReference type="EMBL" id="EJU22581.1"/>
    </source>
</evidence>
<organism evidence="1 2">
    <name type="scientific">Peptoanaerobacter stomatis</name>
    <dbReference type="NCBI Taxonomy" id="796937"/>
    <lineage>
        <taxon>Bacteria</taxon>
        <taxon>Bacillati</taxon>
        <taxon>Bacillota</taxon>
        <taxon>Clostridia</taxon>
        <taxon>Peptostreptococcales</taxon>
        <taxon>Filifactoraceae</taxon>
        <taxon>Peptoanaerobacter</taxon>
    </lineage>
</organism>
<gene>
    <name evidence="1" type="ORF">HMPREF1143_1754</name>
</gene>
<dbReference type="InterPro" id="IPR046639">
    <property type="entry name" value="DUF6751"/>
</dbReference>
<dbReference type="Proteomes" id="UP000005244">
    <property type="component" value="Unassembled WGS sequence"/>
</dbReference>
<name>J4WAB4_9FIRM</name>